<evidence type="ECO:0000313" key="4">
    <source>
        <dbReference type="Proteomes" id="UP000298663"/>
    </source>
</evidence>
<name>A0A4U5M8Z5_STECR</name>
<protein>
    <recommendedName>
        <fullName evidence="5">Peptidase M13 N-terminal domain-containing protein</fullName>
    </recommendedName>
</protein>
<organism evidence="3 4">
    <name type="scientific">Steinernema carpocapsae</name>
    <name type="common">Entomopathogenic nematode</name>
    <dbReference type="NCBI Taxonomy" id="34508"/>
    <lineage>
        <taxon>Eukaryota</taxon>
        <taxon>Metazoa</taxon>
        <taxon>Ecdysozoa</taxon>
        <taxon>Nematoda</taxon>
        <taxon>Chromadorea</taxon>
        <taxon>Rhabditida</taxon>
        <taxon>Tylenchina</taxon>
        <taxon>Panagrolaimomorpha</taxon>
        <taxon>Strongyloidoidea</taxon>
        <taxon>Steinernematidae</taxon>
        <taxon>Steinernema</taxon>
    </lineage>
</organism>
<evidence type="ECO:0000256" key="1">
    <source>
        <dbReference type="SAM" id="MobiDB-lite"/>
    </source>
</evidence>
<reference evidence="3 4" key="2">
    <citation type="journal article" date="2019" name="G3 (Bethesda)">
        <title>Hybrid Assembly of the Genome of the Entomopathogenic Nematode Steinernema carpocapsae Identifies the X-Chromosome.</title>
        <authorList>
            <person name="Serra L."/>
            <person name="Macchietto M."/>
            <person name="Macias-Munoz A."/>
            <person name="McGill C.J."/>
            <person name="Rodriguez I.M."/>
            <person name="Rodriguez B."/>
            <person name="Murad R."/>
            <person name="Mortazavi A."/>
        </authorList>
    </citation>
    <scope>NUCLEOTIDE SEQUENCE [LARGE SCALE GENOMIC DNA]</scope>
    <source>
        <strain evidence="3 4">ALL</strain>
    </source>
</reference>
<keyword evidence="4" id="KW-1185">Reference proteome</keyword>
<reference evidence="3 4" key="1">
    <citation type="journal article" date="2015" name="Genome Biol.">
        <title>Comparative genomics of Steinernema reveals deeply conserved gene regulatory networks.</title>
        <authorList>
            <person name="Dillman A.R."/>
            <person name="Macchietto M."/>
            <person name="Porter C.F."/>
            <person name="Rogers A."/>
            <person name="Williams B."/>
            <person name="Antoshechkin I."/>
            <person name="Lee M.M."/>
            <person name="Goodwin Z."/>
            <person name="Lu X."/>
            <person name="Lewis E.E."/>
            <person name="Goodrich-Blair H."/>
            <person name="Stock S.P."/>
            <person name="Adams B.J."/>
            <person name="Sternberg P.W."/>
            <person name="Mortazavi A."/>
        </authorList>
    </citation>
    <scope>NUCLEOTIDE SEQUENCE [LARGE SCALE GENOMIC DNA]</scope>
    <source>
        <strain evidence="3 4">ALL</strain>
    </source>
</reference>
<dbReference type="EMBL" id="AZBU02000009">
    <property type="protein sequence ID" value="TKR65457.1"/>
    <property type="molecule type" value="Genomic_DNA"/>
</dbReference>
<evidence type="ECO:0008006" key="5">
    <source>
        <dbReference type="Google" id="ProtNLM"/>
    </source>
</evidence>
<evidence type="ECO:0000313" key="3">
    <source>
        <dbReference type="EMBL" id="TKR65457.1"/>
    </source>
</evidence>
<sequence length="811" mass="92145">MRRYRANCSQFDMFFAVLCSVLAIAATASAQCSEEEEGNRLRGTCTHLVEGNADCKLIQSLQWYASRLDNDSKPAFDLLIVDINNRVVSNDSIPMMAIVTLSAYKLMNYVVQHPEQRQEIEDLRLEDWGTVRDLFVVGAKVKSENVESVISELNGRYALLDTLEEAKVTFPNEIERIRIDELIGDLENQVALSHLPLTTRMAQIHQVFTEWFARYPYIKPYLLAQTPNIDRWGTLIAFMDVASQFYRAHTMDSMFARNGTMDSAVVSTLNDTWPIMPGLSRIERVVFRDFTQRVKLVGDDPAMQSPAKLYLIRKELKRILVTRKIRTVKLSDEFGTFGDLLDVNNFMSCPKNEKFGDQVSEIRRRRSTCVRLADRPSAGGDCELLSSLLRYSSTLPAPKMIKFDVILFKVNQTILADPNLNRTEALARAVFRIKDAVRRIGGLSEDVEFLNIGQWGTLHELFIAAAAIKSETLEYALAHLTPVLEQFGTTVPPSAVDDTNNMISEMTSILSTPSGSPELKYSVLSLTMSEYLIRQPSVYERLRDARIPDWGNVGMVLDVISQYYRLNALDKLFQLQNKQSTLERDLTRSAYLAPEFIQKISTISSDPSIMDLWKLEMIVREFRTHFQDHPDLNSKLRSMPIGSSYLFGTFGDLLDLYYFKSMKTHTKKLKSKNGNGKASNESQEILVQDNDSPSISTNRIIHEDDSPPGPGNCNDVGELFSYGSDHWYPLTKSLSDASDKFERSHKAPFRMAISRIHNRLLVSPSLTDEEKLEMATKELKEYVGYSPTRSSLISNLRISNWGTVNQLFRCQ</sequence>
<dbReference type="OrthoDB" id="10356847at2759"/>
<dbReference type="Proteomes" id="UP000298663">
    <property type="component" value="Unassembled WGS sequence"/>
</dbReference>
<accession>A0A4U5M8Z5</accession>
<keyword evidence="2" id="KW-0732">Signal</keyword>
<dbReference type="AlphaFoldDB" id="A0A4U5M8Z5"/>
<feature type="signal peptide" evidence="2">
    <location>
        <begin position="1"/>
        <end position="30"/>
    </location>
</feature>
<gene>
    <name evidence="3" type="ORF">L596_025862</name>
</gene>
<feature type="region of interest" description="Disordered" evidence="1">
    <location>
        <begin position="669"/>
        <end position="710"/>
    </location>
</feature>
<evidence type="ECO:0000256" key="2">
    <source>
        <dbReference type="SAM" id="SignalP"/>
    </source>
</evidence>
<proteinExistence type="predicted"/>
<comment type="caution">
    <text evidence="3">The sequence shown here is derived from an EMBL/GenBank/DDBJ whole genome shotgun (WGS) entry which is preliminary data.</text>
</comment>
<feature type="chain" id="PRO_5020796407" description="Peptidase M13 N-terminal domain-containing protein" evidence="2">
    <location>
        <begin position="31"/>
        <end position="811"/>
    </location>
</feature>
<feature type="compositionally biased region" description="Polar residues" evidence="1">
    <location>
        <begin position="672"/>
        <end position="699"/>
    </location>
</feature>
<dbReference type="STRING" id="34508.A0A4U5M8Z5"/>